<evidence type="ECO:0000256" key="3">
    <source>
        <dbReference type="ARBA" id="ARBA00010324"/>
    </source>
</evidence>
<dbReference type="SUPFAM" id="SSF75217">
    <property type="entry name" value="alpha/beta knot"/>
    <property type="match status" value="1"/>
</dbReference>
<dbReference type="NCBIfam" id="NF003048">
    <property type="entry name" value="PRK03958.1"/>
    <property type="match status" value="1"/>
</dbReference>
<evidence type="ECO:0000256" key="14">
    <source>
        <dbReference type="HAMAP-Rule" id="MF_00077"/>
    </source>
</evidence>
<dbReference type="Proteomes" id="UP000005741">
    <property type="component" value="Chromosome"/>
</dbReference>
<reference evidence="15 16" key="1">
    <citation type="submission" date="2011-10" db="EMBL/GenBank/DDBJ databases">
        <title>The Improved High-Quality Draft genome of Methanoplanus limicola DSM 2279.</title>
        <authorList>
            <consortium name="US DOE Joint Genome Institute (JGI-PGF)"/>
            <person name="Lucas S."/>
            <person name="Copeland A."/>
            <person name="Lapidus A."/>
            <person name="Glavina del Rio T."/>
            <person name="Dalin E."/>
            <person name="Tice H."/>
            <person name="Bruce D."/>
            <person name="Goodwin L."/>
            <person name="Pitluck S."/>
            <person name="Peters L."/>
            <person name="Mikhailova N."/>
            <person name="Lu M."/>
            <person name="Kyrpides N."/>
            <person name="Mavromatis K."/>
            <person name="Ivanova N."/>
            <person name="Markowitz V."/>
            <person name="Cheng J.-F."/>
            <person name="Hugenholtz P."/>
            <person name="Woyke T."/>
            <person name="Wu D."/>
            <person name="Wirth R."/>
            <person name="Brambilla E.-M."/>
            <person name="Klenk H.-P."/>
            <person name="Eisen J.A."/>
        </authorList>
    </citation>
    <scope>NUCLEOTIDE SEQUENCE [LARGE SCALE GENOMIC DNA]</scope>
    <source>
        <strain evidence="15 16">DSM 2279</strain>
    </source>
</reference>
<dbReference type="PANTHER" id="PTHR42197">
    <property type="entry name" value="TRNA (CYTIDINE(56)-2'-O)-METHYLTRANSFERASE"/>
    <property type="match status" value="1"/>
</dbReference>
<organism evidence="15 16">
    <name type="scientific">Methanoplanus limicola DSM 2279</name>
    <dbReference type="NCBI Taxonomy" id="937775"/>
    <lineage>
        <taxon>Archaea</taxon>
        <taxon>Methanobacteriati</taxon>
        <taxon>Methanobacteriota</taxon>
        <taxon>Stenosarchaea group</taxon>
        <taxon>Methanomicrobia</taxon>
        <taxon>Methanomicrobiales</taxon>
        <taxon>Methanomicrobiaceae</taxon>
        <taxon>Methanoplanus</taxon>
    </lineage>
</organism>
<comment type="similarity">
    <text evidence="3 14">Belongs to the aTrm56 family.</text>
</comment>
<protein>
    <recommendedName>
        <fullName evidence="6 14">tRNA (cytidine(56)-2'-O)-methyltransferase</fullName>
        <ecNumber evidence="5 14">2.1.1.206</ecNumber>
    </recommendedName>
    <alternativeName>
        <fullName evidence="12 14">tRNA ribose 2'-O-methyltransferase aTrm56</fullName>
    </alternativeName>
</protein>
<dbReference type="FunCoup" id="H1YXR5">
    <property type="interactions" value="2"/>
</dbReference>
<keyword evidence="10 14" id="KW-0949">S-adenosyl-L-methionine</keyword>
<comment type="subunit">
    <text evidence="4 14">Homodimer.</text>
</comment>
<evidence type="ECO:0000256" key="4">
    <source>
        <dbReference type="ARBA" id="ARBA00011738"/>
    </source>
</evidence>
<comment type="caution">
    <text evidence="14">Lacks conserved residue(s) required for the propagation of feature annotation.</text>
</comment>
<dbReference type="CDD" id="cd18083">
    <property type="entry name" value="aTrm56-like"/>
    <property type="match status" value="1"/>
</dbReference>
<keyword evidence="16" id="KW-1185">Reference proteome</keyword>
<evidence type="ECO:0000256" key="7">
    <source>
        <dbReference type="ARBA" id="ARBA00022490"/>
    </source>
</evidence>
<dbReference type="GO" id="GO:0005737">
    <property type="term" value="C:cytoplasm"/>
    <property type="evidence" value="ECO:0007669"/>
    <property type="project" value="UniProtKB-SubCell"/>
</dbReference>
<evidence type="ECO:0000256" key="12">
    <source>
        <dbReference type="ARBA" id="ARBA00029826"/>
    </source>
</evidence>
<dbReference type="EMBL" id="CM001436">
    <property type="protein sequence ID" value="EHQ35914.1"/>
    <property type="molecule type" value="Genomic_DNA"/>
</dbReference>
<evidence type="ECO:0000256" key="13">
    <source>
        <dbReference type="ARBA" id="ARBA00047792"/>
    </source>
</evidence>
<dbReference type="HAMAP" id="MF_00077">
    <property type="entry name" value="tRNA_methyltr_aTrm56"/>
    <property type="match status" value="1"/>
</dbReference>
<comment type="catalytic activity">
    <reaction evidence="13 14">
        <text>cytidine(56) in tRNA + S-adenosyl-L-methionine = 2'-O-methylcytidine(56) in tRNA + S-adenosyl-L-homocysteine + H(+)</text>
        <dbReference type="Rhea" id="RHEA:42968"/>
        <dbReference type="Rhea" id="RHEA-COMP:10308"/>
        <dbReference type="Rhea" id="RHEA-COMP:10309"/>
        <dbReference type="ChEBI" id="CHEBI:15378"/>
        <dbReference type="ChEBI" id="CHEBI:57856"/>
        <dbReference type="ChEBI" id="CHEBI:59789"/>
        <dbReference type="ChEBI" id="CHEBI:74495"/>
        <dbReference type="ChEBI" id="CHEBI:82748"/>
        <dbReference type="EC" id="2.1.1.206"/>
    </reaction>
</comment>
<dbReference type="InterPro" id="IPR029028">
    <property type="entry name" value="Alpha/beta_knot_MTases"/>
</dbReference>
<evidence type="ECO:0000256" key="6">
    <source>
        <dbReference type="ARBA" id="ARBA00013709"/>
    </source>
</evidence>
<dbReference type="AlphaFoldDB" id="H1YXR5"/>
<proteinExistence type="inferred from homology"/>
<evidence type="ECO:0000256" key="2">
    <source>
        <dbReference type="ARBA" id="ARBA00004496"/>
    </source>
</evidence>
<evidence type="ECO:0000313" key="15">
    <source>
        <dbReference type="EMBL" id="EHQ35914.1"/>
    </source>
</evidence>
<dbReference type="PANTHER" id="PTHR42197:SF1">
    <property type="entry name" value="TRNA (CYTIDINE(56)-2'-O)-METHYLTRANSFERASE"/>
    <property type="match status" value="1"/>
</dbReference>
<sequence>MKNMKDVWILRIGHRPERDQRVTTHVGLTGRALGAGGMYLASDDKGVKKSIEDVAGRWGGDFKVENNVSWKKVIRDWKEAGGKVVHLTMYGISVTDAMPEIQECEKVLVVVGAEKVPGDMYGLADYNVSVTTQPHSEISSLAIFMDHLFEGKTLDLDFEGAEIKVIPTECGKRFES</sequence>
<dbReference type="InterPro" id="IPR029026">
    <property type="entry name" value="tRNA_m1G_MTases_N"/>
</dbReference>
<dbReference type="Gene3D" id="3.40.1280.10">
    <property type="match status" value="1"/>
</dbReference>
<comment type="function">
    <text evidence="1 14">Specifically catalyzes the AdoMet-dependent 2'-O-ribose methylation of cytidine at position 56 in tRNAs.</text>
</comment>
<dbReference type="Pfam" id="PF01994">
    <property type="entry name" value="Trm56"/>
    <property type="match status" value="1"/>
</dbReference>
<dbReference type="PATRIC" id="fig|937775.9.peg.2032"/>
<evidence type="ECO:0000256" key="11">
    <source>
        <dbReference type="ARBA" id="ARBA00022694"/>
    </source>
</evidence>
<name>H1YXR5_9EURY</name>
<feature type="binding site" evidence="14">
    <location>
        <position position="87"/>
    </location>
    <ligand>
        <name>S-adenosyl-L-methionine</name>
        <dbReference type="ChEBI" id="CHEBI:59789"/>
    </ligand>
</feature>
<dbReference type="InParanoid" id="H1YXR5"/>
<keyword evidence="9 14" id="KW-0808">Transferase</keyword>
<dbReference type="GO" id="GO:0002128">
    <property type="term" value="P:tRNA nucleoside ribose methylation"/>
    <property type="evidence" value="ECO:0007669"/>
    <property type="project" value="UniProtKB-UniRule"/>
</dbReference>
<keyword evidence="7 14" id="KW-0963">Cytoplasm</keyword>
<dbReference type="STRING" id="937775.Metlim_1813"/>
<gene>
    <name evidence="15" type="ORF">Metlim_1813</name>
</gene>
<comment type="subcellular location">
    <subcellularLocation>
        <location evidence="2 14">Cytoplasm</location>
    </subcellularLocation>
</comment>
<feature type="binding site" evidence="14">
    <location>
        <begin position="112"/>
        <end position="116"/>
    </location>
    <ligand>
        <name>S-adenosyl-L-methionine</name>
        <dbReference type="ChEBI" id="CHEBI:59789"/>
    </ligand>
</feature>
<dbReference type="PIRSF" id="PIRSF016123">
    <property type="entry name" value="UCP016123"/>
    <property type="match status" value="1"/>
</dbReference>
<evidence type="ECO:0000256" key="10">
    <source>
        <dbReference type="ARBA" id="ARBA00022691"/>
    </source>
</evidence>
<dbReference type="InterPro" id="IPR002845">
    <property type="entry name" value="tRNA_mtfrase_aTrm56"/>
</dbReference>
<dbReference type="HOGENOM" id="CLU_123709_0_0_2"/>
<accession>H1YXR5</accession>
<evidence type="ECO:0000313" key="16">
    <source>
        <dbReference type="Proteomes" id="UP000005741"/>
    </source>
</evidence>
<dbReference type="EC" id="2.1.1.206" evidence="5 14"/>
<keyword evidence="8 14" id="KW-0489">Methyltransferase</keyword>
<keyword evidence="11 14" id="KW-0819">tRNA processing</keyword>
<evidence type="ECO:0000256" key="9">
    <source>
        <dbReference type="ARBA" id="ARBA00022679"/>
    </source>
</evidence>
<evidence type="ECO:0000256" key="1">
    <source>
        <dbReference type="ARBA" id="ARBA00003959"/>
    </source>
</evidence>
<evidence type="ECO:0000256" key="5">
    <source>
        <dbReference type="ARBA" id="ARBA00012624"/>
    </source>
</evidence>
<evidence type="ECO:0000256" key="8">
    <source>
        <dbReference type="ARBA" id="ARBA00022603"/>
    </source>
</evidence>
<dbReference type="GO" id="GO:0106059">
    <property type="term" value="F:tRNA (cytidine(56)-2'-O)-methyltransferase activity"/>
    <property type="evidence" value="ECO:0007669"/>
    <property type="project" value="UniProtKB-EC"/>
</dbReference>